<dbReference type="PANTHER" id="PTHR43123:SF4">
    <property type="entry name" value="POLYSACCHARIDE DEACETYLASE"/>
    <property type="match status" value="1"/>
</dbReference>
<dbReference type="Proteomes" id="UP000091897">
    <property type="component" value="Chromosome"/>
</dbReference>
<name>A0A193FZX6_9BORD</name>
<dbReference type="RefSeq" id="WP_066353792.1">
    <property type="nucleotide sequence ID" value="NZ_CBCSFJ010000044.1"/>
</dbReference>
<feature type="domain" description="NodB homology" evidence="1">
    <location>
        <begin position="63"/>
        <end position="281"/>
    </location>
</feature>
<dbReference type="PROSITE" id="PS51677">
    <property type="entry name" value="NODB"/>
    <property type="match status" value="1"/>
</dbReference>
<dbReference type="Proteomes" id="UP000092213">
    <property type="component" value="Chromosome"/>
</dbReference>
<dbReference type="InterPro" id="IPR011330">
    <property type="entry name" value="Glyco_hydro/deAcase_b/a-brl"/>
</dbReference>
<evidence type="ECO:0000313" key="3">
    <source>
        <dbReference type="EMBL" id="ANN73307.1"/>
    </source>
</evidence>
<evidence type="ECO:0000313" key="2">
    <source>
        <dbReference type="EMBL" id="ANN68174.1"/>
    </source>
</evidence>
<proteinExistence type="predicted"/>
<dbReference type="PANTHER" id="PTHR43123">
    <property type="entry name" value="POLYSACCHARIDE DEACETYLASE-RELATED"/>
    <property type="match status" value="1"/>
</dbReference>
<gene>
    <name evidence="2" type="ORF">BAU06_19400</name>
    <name evidence="3" type="ORF">BAU08_19900</name>
</gene>
<dbReference type="AlphaFoldDB" id="A0A193FZX6"/>
<accession>A0A193FZX6</accession>
<protein>
    <recommendedName>
        <fullName evidence="1">NodB homology domain-containing protein</fullName>
    </recommendedName>
</protein>
<dbReference type="Pfam" id="PF01522">
    <property type="entry name" value="Polysacc_deac_1"/>
    <property type="match status" value="1"/>
</dbReference>
<reference evidence="4 5" key="1">
    <citation type="submission" date="2016-06" db="EMBL/GenBank/DDBJ databases">
        <title>Complete genome sequences of Bordetella bronchialis and Bordetella flabilis.</title>
        <authorList>
            <person name="LiPuma J.J."/>
            <person name="Spilker T."/>
        </authorList>
    </citation>
    <scope>NUCLEOTIDE SEQUENCE [LARGE SCALE GENOMIC DNA]</scope>
    <source>
        <strain evidence="3 5">AU17976</strain>
        <strain evidence="2 4">AU3182</strain>
    </source>
</reference>
<dbReference type="InterPro" id="IPR002509">
    <property type="entry name" value="NODB_dom"/>
</dbReference>
<dbReference type="OrthoDB" id="9787041at2"/>
<evidence type="ECO:0000313" key="4">
    <source>
        <dbReference type="Proteomes" id="UP000091897"/>
    </source>
</evidence>
<dbReference type="EMBL" id="CP016171">
    <property type="protein sequence ID" value="ANN73307.1"/>
    <property type="molecule type" value="Genomic_DNA"/>
</dbReference>
<organism evidence="3 5">
    <name type="scientific">Bordetella bronchialis</name>
    <dbReference type="NCBI Taxonomy" id="463025"/>
    <lineage>
        <taxon>Bacteria</taxon>
        <taxon>Pseudomonadati</taxon>
        <taxon>Pseudomonadota</taxon>
        <taxon>Betaproteobacteria</taxon>
        <taxon>Burkholderiales</taxon>
        <taxon>Alcaligenaceae</taxon>
        <taxon>Bordetella</taxon>
    </lineage>
</organism>
<keyword evidence="4" id="KW-1185">Reference proteome</keyword>
<dbReference type="STRING" id="463025.BAU08_19900"/>
<dbReference type="EMBL" id="CP016170">
    <property type="protein sequence ID" value="ANN68174.1"/>
    <property type="molecule type" value="Genomic_DNA"/>
</dbReference>
<dbReference type="GO" id="GO:0005975">
    <property type="term" value="P:carbohydrate metabolic process"/>
    <property type="evidence" value="ECO:0007669"/>
    <property type="project" value="InterPro"/>
</dbReference>
<dbReference type="CDD" id="cd10979">
    <property type="entry name" value="CE4_PuuE_like"/>
    <property type="match status" value="1"/>
</dbReference>
<dbReference type="GO" id="GO:0016810">
    <property type="term" value="F:hydrolase activity, acting on carbon-nitrogen (but not peptide) bonds"/>
    <property type="evidence" value="ECO:0007669"/>
    <property type="project" value="InterPro"/>
</dbReference>
<evidence type="ECO:0000313" key="5">
    <source>
        <dbReference type="Proteomes" id="UP000092213"/>
    </source>
</evidence>
<dbReference type="KEGG" id="bbro:BAU06_19400"/>
<sequence length="302" mass="34501">MQPRRYGPFPYIPLPARPRFVLPDNARLALWVNPNVEYFGLDDVMPGRLNERVPRETAKIPNVRNWSVRDYGNRVGVWRIMDTLSRYGIRASAALNSELCDRHPEIIDEAVRRGWEFLGHGITNAVRLDEMPPEQERQAIFEMIDRIEQASGTRPVGWLAPGLSETWQSLEYLSEAGIRYVCDWVNDDQPYTMEIGTPRMVSIPYSVQTNDVPAYYDMKVSVPEFEAMIKRQFDVLYREGEASGRVMAIAVHPFVTGLPHRIGALDAALEYICRHEGVWLATGREIMEHYVGSDFAKAMSPG</sequence>
<dbReference type="SUPFAM" id="SSF88713">
    <property type="entry name" value="Glycoside hydrolase/deacetylase"/>
    <property type="match status" value="1"/>
</dbReference>
<evidence type="ECO:0000259" key="1">
    <source>
        <dbReference type="PROSITE" id="PS51677"/>
    </source>
</evidence>
<dbReference type="Gene3D" id="3.20.20.370">
    <property type="entry name" value="Glycoside hydrolase/deacetylase"/>
    <property type="match status" value="1"/>
</dbReference>